<dbReference type="PRINTS" id="PR00385">
    <property type="entry name" value="P450"/>
</dbReference>
<dbReference type="Gene3D" id="1.10.630.10">
    <property type="entry name" value="Cytochrome P450"/>
    <property type="match status" value="1"/>
</dbReference>
<accession>A0AA88KKV2</accession>
<name>A0AA88KKV2_NAELO</name>
<feature type="binding site" description="axial binding residue" evidence="3">
    <location>
        <position position="469"/>
    </location>
    <ligand>
        <name>heme</name>
        <dbReference type="ChEBI" id="CHEBI:30413"/>
    </ligand>
    <ligandPart>
        <name>Fe</name>
        <dbReference type="ChEBI" id="CHEBI:18248"/>
    </ligandPart>
</feature>
<dbReference type="GeneID" id="68093978"/>
<keyword evidence="5" id="KW-0472">Membrane</keyword>
<dbReference type="InterPro" id="IPR036396">
    <property type="entry name" value="Cyt_P450_sf"/>
</dbReference>
<comment type="similarity">
    <text evidence="2 4">Belongs to the cytochrome P450 family.</text>
</comment>
<dbReference type="GO" id="GO:0020037">
    <property type="term" value="F:heme binding"/>
    <property type="evidence" value="ECO:0007669"/>
    <property type="project" value="InterPro"/>
</dbReference>
<keyword evidence="5" id="KW-1133">Transmembrane helix</keyword>
<dbReference type="PROSITE" id="PS00086">
    <property type="entry name" value="CYTOCHROME_P450"/>
    <property type="match status" value="1"/>
</dbReference>
<dbReference type="PANTHER" id="PTHR24305:SF166">
    <property type="entry name" value="CYTOCHROME P450 12A4, MITOCHONDRIAL-RELATED"/>
    <property type="match status" value="1"/>
</dbReference>
<evidence type="ECO:0008006" key="8">
    <source>
        <dbReference type="Google" id="ProtNLM"/>
    </source>
</evidence>
<evidence type="ECO:0000256" key="5">
    <source>
        <dbReference type="SAM" id="Phobius"/>
    </source>
</evidence>
<dbReference type="PANTHER" id="PTHR24305">
    <property type="entry name" value="CYTOCHROME P450"/>
    <property type="match status" value="1"/>
</dbReference>
<dbReference type="InterPro" id="IPR002401">
    <property type="entry name" value="Cyt_P450_E_grp-I"/>
</dbReference>
<sequence length="525" mass="60486">MFEFFSSLLISFTSATIFSLLTLFTFGFYLVYQNYQKVQHIPGVWQLLPFGPFRIPFLSPYIYIGNQYDLCKVIEAHGDKETKTLRISTLFGNVVIVSDREMLKQVHSKQLHVLNKDPRLKVTEIFGESLVSAPDTARWKKHHRVLSAAFTSGNLEFMCRVAVKTVDQLTRNKWDVCMSKSENGTMMLEPYQDFTNVTLDVLAKSVFGTSFCVFPDSEQSNPDLIATGRQLKQAIEKIFTIAFPIRMFLGWFPLLEKVALHFSGAQQGIECCSKVLDECIEERRTRIERGEEISQQDLLSLMVKANMENNELTMDHVKSNGLLFFVAGTETSSNTLQWIIYELAKRPEIQKRAQQEVDQILNNGQLQPSFQLYDSFIYCNAIIHETLRCHPPVGSISKICIHPHTLLGKFEIPKGTIIHSLITQANKNEQVWPHLHNTFHPDRFLNVDELNKRHSDYSMIPFSMGLRKCIGYKFALFEMLMVLTRLIQNYEFELLNDENVNPVLAIPDITFKPYGMKVRVSKRRV</sequence>
<proteinExistence type="inferred from homology"/>
<comment type="cofactor">
    <cofactor evidence="1 3">
        <name>heme</name>
        <dbReference type="ChEBI" id="CHEBI:30413"/>
    </cofactor>
</comment>
<dbReference type="InterPro" id="IPR050121">
    <property type="entry name" value="Cytochrome_P450_monoxygenase"/>
</dbReference>
<keyword evidence="3 4" id="KW-0349">Heme</keyword>
<dbReference type="GO" id="GO:0005506">
    <property type="term" value="F:iron ion binding"/>
    <property type="evidence" value="ECO:0007669"/>
    <property type="project" value="InterPro"/>
</dbReference>
<evidence type="ECO:0000313" key="6">
    <source>
        <dbReference type="EMBL" id="KAG2387190.1"/>
    </source>
</evidence>
<dbReference type="AlphaFoldDB" id="A0AA88KKV2"/>
<dbReference type="GO" id="GO:0016705">
    <property type="term" value="F:oxidoreductase activity, acting on paired donors, with incorporation or reduction of molecular oxygen"/>
    <property type="evidence" value="ECO:0007669"/>
    <property type="project" value="InterPro"/>
</dbReference>
<gene>
    <name evidence="6" type="ORF">C9374_001522</name>
</gene>
<keyword evidence="3 4" id="KW-0408">Iron</keyword>
<protein>
    <recommendedName>
        <fullName evidence="8">Cytochrome P450</fullName>
    </recommendedName>
</protein>
<feature type="transmembrane region" description="Helical" evidence="5">
    <location>
        <begin position="7"/>
        <end position="32"/>
    </location>
</feature>
<evidence type="ECO:0000256" key="2">
    <source>
        <dbReference type="ARBA" id="ARBA00010617"/>
    </source>
</evidence>
<evidence type="ECO:0000256" key="1">
    <source>
        <dbReference type="ARBA" id="ARBA00001971"/>
    </source>
</evidence>
<keyword evidence="5" id="KW-0812">Transmembrane</keyword>
<reference evidence="6 7" key="1">
    <citation type="journal article" date="2018" name="BMC Genomics">
        <title>The genome of Naegleria lovaniensis, the basis for a comparative approach to unravel pathogenicity factors of the human pathogenic amoeba N. fowleri.</title>
        <authorList>
            <person name="Liechti N."/>
            <person name="Schurch N."/>
            <person name="Bruggmann R."/>
            <person name="Wittwer M."/>
        </authorList>
    </citation>
    <scope>NUCLEOTIDE SEQUENCE [LARGE SCALE GENOMIC DNA]</scope>
    <source>
        <strain evidence="6 7">ATCC 30569</strain>
    </source>
</reference>
<evidence type="ECO:0000256" key="4">
    <source>
        <dbReference type="RuleBase" id="RU000461"/>
    </source>
</evidence>
<dbReference type="Proteomes" id="UP000816034">
    <property type="component" value="Unassembled WGS sequence"/>
</dbReference>
<keyword evidence="4" id="KW-0503">Monooxygenase</keyword>
<dbReference type="Pfam" id="PF00067">
    <property type="entry name" value="p450"/>
    <property type="match status" value="1"/>
</dbReference>
<dbReference type="InterPro" id="IPR017972">
    <property type="entry name" value="Cyt_P450_CS"/>
</dbReference>
<evidence type="ECO:0000256" key="3">
    <source>
        <dbReference type="PIRSR" id="PIRSR602401-1"/>
    </source>
</evidence>
<comment type="caution">
    <text evidence="6">The sequence shown here is derived from an EMBL/GenBank/DDBJ whole genome shotgun (WGS) entry which is preliminary data.</text>
</comment>
<keyword evidence="4" id="KW-0560">Oxidoreductase</keyword>
<dbReference type="SUPFAM" id="SSF48264">
    <property type="entry name" value="Cytochrome P450"/>
    <property type="match status" value="1"/>
</dbReference>
<dbReference type="GO" id="GO:0004497">
    <property type="term" value="F:monooxygenase activity"/>
    <property type="evidence" value="ECO:0007669"/>
    <property type="project" value="UniProtKB-KW"/>
</dbReference>
<keyword evidence="7" id="KW-1185">Reference proteome</keyword>
<keyword evidence="3 4" id="KW-0479">Metal-binding</keyword>
<dbReference type="RefSeq" id="XP_044551182.1">
    <property type="nucleotide sequence ID" value="XM_044690839.1"/>
</dbReference>
<dbReference type="PRINTS" id="PR00463">
    <property type="entry name" value="EP450I"/>
</dbReference>
<organism evidence="6 7">
    <name type="scientific">Naegleria lovaniensis</name>
    <name type="common">Amoeba</name>
    <dbReference type="NCBI Taxonomy" id="51637"/>
    <lineage>
        <taxon>Eukaryota</taxon>
        <taxon>Discoba</taxon>
        <taxon>Heterolobosea</taxon>
        <taxon>Tetramitia</taxon>
        <taxon>Eutetramitia</taxon>
        <taxon>Vahlkampfiidae</taxon>
        <taxon>Naegleria</taxon>
    </lineage>
</organism>
<evidence type="ECO:0000313" key="7">
    <source>
        <dbReference type="Proteomes" id="UP000816034"/>
    </source>
</evidence>
<dbReference type="InterPro" id="IPR001128">
    <property type="entry name" value="Cyt_P450"/>
</dbReference>
<dbReference type="EMBL" id="PYSW02000013">
    <property type="protein sequence ID" value="KAG2387190.1"/>
    <property type="molecule type" value="Genomic_DNA"/>
</dbReference>